<gene>
    <name evidence="1" type="ORF">Vbra_23199</name>
</gene>
<evidence type="ECO:0000313" key="1">
    <source>
        <dbReference type="EMBL" id="CEM34568.1"/>
    </source>
</evidence>
<dbReference type="InParanoid" id="A0A0G4GUP7"/>
<proteinExistence type="predicted"/>
<dbReference type="PROSITE" id="PS51257">
    <property type="entry name" value="PROKAR_LIPOPROTEIN"/>
    <property type="match status" value="1"/>
</dbReference>
<sequence length="276" mass="30088">MRPFYVGRAGPELPMQQESAVHVRPIVLSLFLLACATRFCPFSTQPNYLNNIAEHPVHDISHQPKSSVLIRASYPALCASSFELCVSYADGHFPRGFTSAPTIAEHPVHDISHQPKSSALIFASYPALCASSFELCVSYADGHFPRGFTSAPTIAEHPVHDISHQPKSSALIRASYPALCASSFELCVSYADGHFPRGFTSAPTIAEHPVHDISHKPKSSALIRASYPALCASSFELCVSYADGHFPRGFTYVHSTCEGLMMYDRLGGWSGRACKQ</sequence>
<dbReference type="EMBL" id="CDMY01000825">
    <property type="protein sequence ID" value="CEM34568.1"/>
    <property type="molecule type" value="Genomic_DNA"/>
</dbReference>
<protein>
    <submittedName>
        <fullName evidence="1">Uncharacterized protein</fullName>
    </submittedName>
</protein>
<dbReference type="VEuPathDB" id="CryptoDB:Vbra_23199"/>
<organism evidence="1 2">
    <name type="scientific">Vitrella brassicaformis (strain CCMP3155)</name>
    <dbReference type="NCBI Taxonomy" id="1169540"/>
    <lineage>
        <taxon>Eukaryota</taxon>
        <taxon>Sar</taxon>
        <taxon>Alveolata</taxon>
        <taxon>Colpodellida</taxon>
        <taxon>Vitrellaceae</taxon>
        <taxon>Vitrella</taxon>
    </lineage>
</organism>
<name>A0A0G4GUP7_VITBC</name>
<evidence type="ECO:0000313" key="2">
    <source>
        <dbReference type="Proteomes" id="UP000041254"/>
    </source>
</evidence>
<keyword evidence="2" id="KW-1185">Reference proteome</keyword>
<reference evidence="1 2" key="1">
    <citation type="submission" date="2014-11" db="EMBL/GenBank/DDBJ databases">
        <authorList>
            <person name="Zhu J."/>
            <person name="Qi W."/>
            <person name="Song R."/>
        </authorList>
    </citation>
    <scope>NUCLEOTIDE SEQUENCE [LARGE SCALE GENOMIC DNA]</scope>
</reference>
<accession>A0A0G4GUP7</accession>
<dbReference type="AlphaFoldDB" id="A0A0G4GUP7"/>
<dbReference type="Proteomes" id="UP000041254">
    <property type="component" value="Unassembled WGS sequence"/>
</dbReference>